<dbReference type="InterPro" id="IPR017441">
    <property type="entry name" value="Protein_kinase_ATP_BS"/>
</dbReference>
<dbReference type="CDD" id="cd05123">
    <property type="entry name" value="STKc_AGC"/>
    <property type="match status" value="1"/>
</dbReference>
<dbReference type="Gene3D" id="3.30.200.20">
    <property type="entry name" value="Phosphorylase Kinase, domain 1"/>
    <property type="match status" value="1"/>
</dbReference>
<dbReference type="InterPro" id="IPR001849">
    <property type="entry name" value="PH_domain"/>
</dbReference>
<evidence type="ECO:0000259" key="14">
    <source>
        <dbReference type="PROSITE" id="PS50011"/>
    </source>
</evidence>
<dbReference type="PROSITE" id="PS50003">
    <property type="entry name" value="PH_DOMAIN"/>
    <property type="match status" value="1"/>
</dbReference>
<dbReference type="PANTHER" id="PTHR24351">
    <property type="entry name" value="RIBOSOMAL PROTEIN S6 KINASE"/>
    <property type="match status" value="1"/>
</dbReference>
<keyword evidence="7 16" id="KW-0418">Kinase</keyword>
<dbReference type="GO" id="GO:0005524">
    <property type="term" value="F:ATP binding"/>
    <property type="evidence" value="ECO:0007669"/>
    <property type="project" value="UniProtKB-UniRule"/>
</dbReference>
<name>A0AAV7YMS2_9EUKA</name>
<comment type="similarity">
    <text evidence="1">Belongs to the protein kinase superfamily. AGC Ser/Thr protein kinase family. RAC subfamily.</text>
</comment>
<comment type="catalytic activity">
    <reaction evidence="9">
        <text>L-threonyl-[protein] + ATP = O-phospho-L-threonyl-[protein] + ADP + H(+)</text>
        <dbReference type="Rhea" id="RHEA:46608"/>
        <dbReference type="Rhea" id="RHEA-COMP:11060"/>
        <dbReference type="Rhea" id="RHEA-COMP:11605"/>
        <dbReference type="ChEBI" id="CHEBI:15378"/>
        <dbReference type="ChEBI" id="CHEBI:30013"/>
        <dbReference type="ChEBI" id="CHEBI:30616"/>
        <dbReference type="ChEBI" id="CHEBI:61977"/>
        <dbReference type="ChEBI" id="CHEBI:456216"/>
        <dbReference type="EC" id="2.7.11.1"/>
    </reaction>
</comment>
<dbReference type="InterPro" id="IPR011993">
    <property type="entry name" value="PH-like_dom_sf"/>
</dbReference>
<evidence type="ECO:0000256" key="3">
    <source>
        <dbReference type="ARBA" id="ARBA00022527"/>
    </source>
</evidence>
<dbReference type="PROSITE" id="PS50011">
    <property type="entry name" value="PROTEIN_KINASE_DOM"/>
    <property type="match status" value="1"/>
</dbReference>
<organism evidence="16 18">
    <name type="scientific">Anaeramoeba flamelloides</name>
    <dbReference type="NCBI Taxonomy" id="1746091"/>
    <lineage>
        <taxon>Eukaryota</taxon>
        <taxon>Metamonada</taxon>
        <taxon>Anaeramoebidae</taxon>
        <taxon>Anaeramoeba</taxon>
    </lineage>
</organism>
<dbReference type="InterPro" id="IPR017892">
    <property type="entry name" value="Pkinase_C"/>
</dbReference>
<dbReference type="Gene3D" id="2.30.29.30">
    <property type="entry name" value="Pleckstrin-homology domain (PH domain)/Phosphotyrosine-binding domain (PTB)"/>
    <property type="match status" value="1"/>
</dbReference>
<evidence type="ECO:0000313" key="18">
    <source>
        <dbReference type="Proteomes" id="UP001146793"/>
    </source>
</evidence>
<dbReference type="Gene3D" id="1.10.510.10">
    <property type="entry name" value="Transferase(Phosphotransferase) domain 1"/>
    <property type="match status" value="1"/>
</dbReference>
<dbReference type="SUPFAM" id="SSF50729">
    <property type="entry name" value="PH domain-like"/>
    <property type="match status" value="1"/>
</dbReference>
<evidence type="ECO:0000256" key="6">
    <source>
        <dbReference type="ARBA" id="ARBA00022741"/>
    </source>
</evidence>
<evidence type="ECO:0000256" key="7">
    <source>
        <dbReference type="ARBA" id="ARBA00022777"/>
    </source>
</evidence>
<dbReference type="Pfam" id="PF00169">
    <property type="entry name" value="PH"/>
    <property type="match status" value="1"/>
</dbReference>
<dbReference type="Pfam" id="PF00069">
    <property type="entry name" value="Pkinase"/>
    <property type="match status" value="1"/>
</dbReference>
<evidence type="ECO:0000256" key="8">
    <source>
        <dbReference type="ARBA" id="ARBA00022840"/>
    </source>
</evidence>
<evidence type="ECO:0000313" key="16">
    <source>
        <dbReference type="EMBL" id="KAJ3428928.1"/>
    </source>
</evidence>
<dbReference type="EMBL" id="JAOAOG010000103">
    <property type="protein sequence ID" value="KAJ6248887.1"/>
    <property type="molecule type" value="Genomic_DNA"/>
</dbReference>
<comment type="caution">
    <text evidence="16">The sequence shown here is derived from an EMBL/GenBank/DDBJ whole genome shotgun (WGS) entry which is preliminary data.</text>
</comment>
<dbReference type="Proteomes" id="UP001146793">
    <property type="component" value="Unassembled WGS sequence"/>
</dbReference>
<evidence type="ECO:0000313" key="17">
    <source>
        <dbReference type="EMBL" id="KAJ6248887.1"/>
    </source>
</evidence>
<evidence type="ECO:0000256" key="9">
    <source>
        <dbReference type="ARBA" id="ARBA00047899"/>
    </source>
</evidence>
<keyword evidence="5" id="KW-0808">Transferase</keyword>
<dbReference type="FunFam" id="3.30.200.20:FF:000524">
    <property type="entry name" value="Non-specific serine/threonine protein kinase"/>
    <property type="match status" value="1"/>
</dbReference>
<dbReference type="InterPro" id="IPR045270">
    <property type="entry name" value="STKc_AGC"/>
</dbReference>
<feature type="domain" description="PH" evidence="13">
    <location>
        <begin position="3"/>
        <end position="99"/>
    </location>
</feature>
<gene>
    <name evidence="16" type="ORF">M0812_24266</name>
    <name evidence="17" type="ORF">M0813_00040</name>
</gene>
<evidence type="ECO:0000256" key="12">
    <source>
        <dbReference type="RuleBase" id="RU000304"/>
    </source>
</evidence>
<reference evidence="17" key="1">
    <citation type="submission" date="2022-08" db="EMBL/GenBank/DDBJ databases">
        <title>Novel sulfate-reducing endosymbionts in the free-living metamonad Anaeramoeba.</title>
        <authorList>
            <person name="Jerlstrom-Hultqvist J."/>
            <person name="Cepicka I."/>
            <person name="Gallot-Lavallee L."/>
            <person name="Salas-Leiva D."/>
            <person name="Curtis B.A."/>
            <person name="Zahonova K."/>
            <person name="Pipaliya S."/>
            <person name="Dacks J."/>
            <person name="Roger A.J."/>
        </authorList>
    </citation>
    <scope>NUCLEOTIDE SEQUENCE</scope>
    <source>
        <strain evidence="17">Schooner1</strain>
    </source>
</reference>
<dbReference type="SUPFAM" id="SSF56112">
    <property type="entry name" value="Protein kinase-like (PK-like)"/>
    <property type="match status" value="1"/>
</dbReference>
<evidence type="ECO:0000256" key="4">
    <source>
        <dbReference type="ARBA" id="ARBA00022553"/>
    </source>
</evidence>
<feature type="binding site" evidence="11">
    <location>
        <position position="140"/>
    </location>
    <ligand>
        <name>ATP</name>
        <dbReference type="ChEBI" id="CHEBI:30616"/>
    </ligand>
</feature>
<keyword evidence="19" id="KW-1185">Reference proteome</keyword>
<comment type="catalytic activity">
    <reaction evidence="10">
        <text>L-seryl-[protein] + ATP = O-phospho-L-seryl-[protein] + ADP + H(+)</text>
        <dbReference type="Rhea" id="RHEA:17989"/>
        <dbReference type="Rhea" id="RHEA-COMP:9863"/>
        <dbReference type="Rhea" id="RHEA-COMP:11604"/>
        <dbReference type="ChEBI" id="CHEBI:15378"/>
        <dbReference type="ChEBI" id="CHEBI:29999"/>
        <dbReference type="ChEBI" id="CHEBI:30616"/>
        <dbReference type="ChEBI" id="CHEBI:83421"/>
        <dbReference type="ChEBI" id="CHEBI:456216"/>
        <dbReference type="EC" id="2.7.11.1"/>
    </reaction>
</comment>
<dbReference type="Proteomes" id="UP001150062">
    <property type="component" value="Unassembled WGS sequence"/>
</dbReference>
<dbReference type="SMART" id="SM00133">
    <property type="entry name" value="S_TK_X"/>
    <property type="match status" value="1"/>
</dbReference>
<evidence type="ECO:0000259" key="15">
    <source>
        <dbReference type="PROSITE" id="PS51285"/>
    </source>
</evidence>
<evidence type="ECO:0000256" key="1">
    <source>
        <dbReference type="ARBA" id="ARBA00006935"/>
    </source>
</evidence>
<dbReference type="SMART" id="SM00220">
    <property type="entry name" value="S_TKc"/>
    <property type="match status" value="1"/>
</dbReference>
<keyword evidence="6 11" id="KW-0547">Nucleotide-binding</keyword>
<evidence type="ECO:0000256" key="10">
    <source>
        <dbReference type="ARBA" id="ARBA00048679"/>
    </source>
</evidence>
<dbReference type="FunFam" id="1.10.510.10:FF:000008">
    <property type="entry name" value="Non-specific serine/threonine protein kinase"/>
    <property type="match status" value="1"/>
</dbReference>
<dbReference type="EMBL" id="JANTQA010000057">
    <property type="protein sequence ID" value="KAJ3428928.1"/>
    <property type="molecule type" value="Genomic_DNA"/>
</dbReference>
<dbReference type="EC" id="2.7.11.1" evidence="2"/>
<evidence type="ECO:0000256" key="2">
    <source>
        <dbReference type="ARBA" id="ARBA00012513"/>
    </source>
</evidence>
<dbReference type="SMART" id="SM00233">
    <property type="entry name" value="PH"/>
    <property type="match status" value="1"/>
</dbReference>
<dbReference type="InterPro" id="IPR000719">
    <property type="entry name" value="Prot_kinase_dom"/>
</dbReference>
<evidence type="ECO:0000313" key="19">
    <source>
        <dbReference type="Proteomes" id="UP001150062"/>
    </source>
</evidence>
<evidence type="ECO:0000259" key="13">
    <source>
        <dbReference type="PROSITE" id="PS50003"/>
    </source>
</evidence>
<protein>
    <recommendedName>
        <fullName evidence="2">non-specific serine/threonine protein kinase</fullName>
        <ecNumber evidence="2">2.7.11.1</ecNumber>
    </recommendedName>
</protein>
<dbReference type="AlphaFoldDB" id="A0AAV7YMS2"/>
<dbReference type="FunFam" id="2.30.29.30:FF:000286">
    <property type="entry name" value="PH-protein kinase domain containing protein"/>
    <property type="match status" value="1"/>
</dbReference>
<dbReference type="InterPro" id="IPR000961">
    <property type="entry name" value="AGC-kinase_C"/>
</dbReference>
<evidence type="ECO:0000256" key="5">
    <source>
        <dbReference type="ARBA" id="ARBA00022679"/>
    </source>
</evidence>
<keyword evidence="8 11" id="KW-0067">ATP-binding</keyword>
<dbReference type="InterPro" id="IPR011009">
    <property type="entry name" value="Kinase-like_dom_sf"/>
</dbReference>
<dbReference type="InterPro" id="IPR008271">
    <property type="entry name" value="Ser/Thr_kinase_AS"/>
</dbReference>
<accession>A0AAV7YMS2</accession>
<dbReference type="GO" id="GO:0004674">
    <property type="term" value="F:protein serine/threonine kinase activity"/>
    <property type="evidence" value="ECO:0007669"/>
    <property type="project" value="UniProtKB-KW"/>
</dbReference>
<keyword evidence="4" id="KW-0597">Phosphoprotein</keyword>
<dbReference type="PROSITE" id="PS00108">
    <property type="entry name" value="PROTEIN_KINASE_ST"/>
    <property type="match status" value="1"/>
</dbReference>
<dbReference type="PROSITE" id="PS00107">
    <property type="entry name" value="PROTEIN_KINASE_ATP"/>
    <property type="match status" value="1"/>
</dbReference>
<feature type="domain" description="Protein kinase" evidence="14">
    <location>
        <begin position="111"/>
        <end position="368"/>
    </location>
</feature>
<reference evidence="16" key="2">
    <citation type="submission" date="2022-08" db="EMBL/GenBank/DDBJ databases">
        <title>Novel sulphate-reducing endosymbionts in the free-living metamonad Anaeramoeba.</title>
        <authorList>
            <person name="Jerlstrom-Hultqvist J."/>
            <person name="Cepicka I."/>
            <person name="Gallot-Lavallee L."/>
            <person name="Salas-Leiva D."/>
            <person name="Curtis B.A."/>
            <person name="Zahonova K."/>
            <person name="Pipaliya S."/>
            <person name="Dacks J."/>
            <person name="Roger A.J."/>
        </authorList>
    </citation>
    <scope>NUCLEOTIDE SEQUENCE</scope>
    <source>
        <strain evidence="16">Busselton2</strain>
    </source>
</reference>
<keyword evidence="3 12" id="KW-0723">Serine/threonine-protein kinase</keyword>
<proteinExistence type="inferred from homology"/>
<dbReference type="PROSITE" id="PS51285">
    <property type="entry name" value="AGC_KINASE_CTER"/>
    <property type="match status" value="1"/>
</dbReference>
<dbReference type="Pfam" id="PF00433">
    <property type="entry name" value="Pkinase_C"/>
    <property type="match status" value="1"/>
</dbReference>
<feature type="domain" description="AGC-kinase C-terminal" evidence="15">
    <location>
        <begin position="369"/>
        <end position="440"/>
    </location>
</feature>
<sequence>MSEIIKSGYLVKQGGRIKTWKKRWFVIKDKTVYYYKKENSRLPLGMFALTKSVTLDYAKKRRKKNVFSVDVPSQRTYFISAGSEQIREEWIKSINGEINSLKTDKVAMKDFKLLSVIGRGTYGKVMQVKKIDTSEIYAMKTLQKGMLADHQQISQTMSERNVLMRVRHPFLIGLQYSFQTPEKLYMVLDYAPGGELFHHLRDEGRFAESRACLYAAEIVLGLEHLHKMDIIYRDLKPENLLLDKEGHIRITDFGLVKMDLNKKHGGKTNTFCGTPEYLAPEILLDEGYTLAVDWWALGILIYEMLVGVPPFYAEEQNDVYKMILKAKLKIPFYIRDDAKNLILKLLDRDPKTRLGSEGATDIKKHPFFSGIDWEKVYNKEYTPEFVPKISDLTDVRNFDEEFTDEQVVDSLVTVSAIGKVSESDFKGFTFIGEIEGIGTVKK</sequence>
<evidence type="ECO:0000256" key="11">
    <source>
        <dbReference type="PROSITE-ProRule" id="PRU10141"/>
    </source>
</evidence>